<accession>A0A1H3UN23</accession>
<sequence length="113" mass="12545">MTAYALAHLKNPTTNADIVDYITRIQDTMDPFGGRFLAHGPKVEVYEGEWPGSVVLLEFPDADAARAWYASPAYREILPLRLAHIDGDTILFDGVPPGYDPRVTAEKLRSQLS</sequence>
<reference evidence="3" key="1">
    <citation type="submission" date="2016-10" db="EMBL/GenBank/DDBJ databases">
        <authorList>
            <person name="Varghese N."/>
            <person name="Submissions S."/>
        </authorList>
    </citation>
    <scope>NUCLEOTIDE SEQUENCE [LARGE SCALE GENOMIC DNA]</scope>
    <source>
        <strain evidence="3">DSM 44718</strain>
    </source>
</reference>
<evidence type="ECO:0000313" key="2">
    <source>
        <dbReference type="EMBL" id="SDZ63840.1"/>
    </source>
</evidence>
<dbReference type="InterPro" id="IPR011008">
    <property type="entry name" value="Dimeric_a/b-barrel"/>
</dbReference>
<organism evidence="2 3">
    <name type="scientific">Asanoa ishikariensis</name>
    <dbReference type="NCBI Taxonomy" id="137265"/>
    <lineage>
        <taxon>Bacteria</taxon>
        <taxon>Bacillati</taxon>
        <taxon>Actinomycetota</taxon>
        <taxon>Actinomycetes</taxon>
        <taxon>Micromonosporales</taxon>
        <taxon>Micromonosporaceae</taxon>
        <taxon>Asanoa</taxon>
    </lineage>
</organism>
<dbReference type="STRING" id="137265.SAMN05421684_7605"/>
<dbReference type="AlphaFoldDB" id="A0A1H3UN23"/>
<dbReference type="SUPFAM" id="SSF54909">
    <property type="entry name" value="Dimeric alpha+beta barrel"/>
    <property type="match status" value="1"/>
</dbReference>
<protein>
    <submittedName>
        <fullName evidence="2">Uncharacterized conserved protein, DUF1330 family</fullName>
    </submittedName>
</protein>
<dbReference type="PANTHER" id="PTHR41521">
    <property type="match status" value="1"/>
</dbReference>
<feature type="domain" description="DUF1330" evidence="1">
    <location>
        <begin position="2"/>
        <end position="95"/>
    </location>
</feature>
<dbReference type="Gene3D" id="3.30.70.100">
    <property type="match status" value="1"/>
</dbReference>
<dbReference type="InterPro" id="IPR010753">
    <property type="entry name" value="DUF1330"/>
</dbReference>
<dbReference type="RefSeq" id="WP_090803162.1">
    <property type="nucleotide sequence ID" value="NZ_BOND01000029.1"/>
</dbReference>
<dbReference type="Proteomes" id="UP000199632">
    <property type="component" value="Unassembled WGS sequence"/>
</dbReference>
<dbReference type="EMBL" id="FNQB01000005">
    <property type="protein sequence ID" value="SDZ63840.1"/>
    <property type="molecule type" value="Genomic_DNA"/>
</dbReference>
<proteinExistence type="predicted"/>
<dbReference type="Pfam" id="PF07045">
    <property type="entry name" value="DUF1330"/>
    <property type="match status" value="1"/>
</dbReference>
<dbReference type="PANTHER" id="PTHR41521:SF4">
    <property type="entry name" value="BLR0684 PROTEIN"/>
    <property type="match status" value="1"/>
</dbReference>
<gene>
    <name evidence="2" type="ORF">SAMN05421684_7605</name>
</gene>
<evidence type="ECO:0000313" key="3">
    <source>
        <dbReference type="Proteomes" id="UP000199632"/>
    </source>
</evidence>
<dbReference type="OrthoDB" id="9806380at2"/>
<keyword evidence="3" id="KW-1185">Reference proteome</keyword>
<name>A0A1H3UN23_9ACTN</name>
<evidence type="ECO:0000259" key="1">
    <source>
        <dbReference type="Pfam" id="PF07045"/>
    </source>
</evidence>